<comment type="similarity">
    <text evidence="1 2">Belongs to the BolA/IbaG family.</text>
</comment>
<protein>
    <submittedName>
        <fullName evidence="4">BolA protein</fullName>
    </submittedName>
</protein>
<sequence length="114" mass="12474">MSVAEAIESKVRDALPVAHLELENESHRHNVPANSETHFKLVLVSDAFQGQMPVRRHQAVYQALAEEMKGPVHALALHLFTPDEWRAQGGDVADSPDCRGGDGRASERAKGTPQ</sequence>
<dbReference type="RefSeq" id="WP_194856051.1">
    <property type="nucleotide sequence ID" value="NZ_ARXR01000013.1"/>
</dbReference>
<dbReference type="PIRSF" id="PIRSF003113">
    <property type="entry name" value="BolA"/>
    <property type="match status" value="1"/>
</dbReference>
<evidence type="ECO:0000313" key="5">
    <source>
        <dbReference type="Proteomes" id="UP000644441"/>
    </source>
</evidence>
<evidence type="ECO:0000256" key="3">
    <source>
        <dbReference type="SAM" id="MobiDB-lite"/>
    </source>
</evidence>
<accession>A0ABS0AI60</accession>
<organism evidence="4 5">
    <name type="scientific">Alloalcanivorax venustensis ISO4</name>
    <dbReference type="NCBI Taxonomy" id="1177184"/>
    <lineage>
        <taxon>Bacteria</taxon>
        <taxon>Pseudomonadati</taxon>
        <taxon>Pseudomonadota</taxon>
        <taxon>Gammaproteobacteria</taxon>
        <taxon>Oceanospirillales</taxon>
        <taxon>Alcanivoracaceae</taxon>
        <taxon>Alloalcanivorax</taxon>
    </lineage>
</organism>
<reference evidence="4 5" key="1">
    <citation type="submission" date="2012-09" db="EMBL/GenBank/DDBJ databases">
        <title>Genome Sequence of alkane-degrading Bacterium Alcanivorax venustensis ISO4.</title>
        <authorList>
            <person name="Lai Q."/>
            <person name="Shao Z."/>
        </authorList>
    </citation>
    <scope>NUCLEOTIDE SEQUENCE [LARGE SCALE GENOMIC DNA]</scope>
    <source>
        <strain evidence="4 5">ISO4</strain>
    </source>
</reference>
<evidence type="ECO:0000313" key="4">
    <source>
        <dbReference type="EMBL" id="MBF5053287.1"/>
    </source>
</evidence>
<dbReference type="InterPro" id="IPR002634">
    <property type="entry name" value="BolA"/>
</dbReference>
<dbReference type="PANTHER" id="PTHR46229:SF2">
    <property type="entry name" value="BOLA-LIKE PROTEIN 1"/>
    <property type="match status" value="1"/>
</dbReference>
<dbReference type="EMBL" id="ARXR01000013">
    <property type="protein sequence ID" value="MBF5053287.1"/>
    <property type="molecule type" value="Genomic_DNA"/>
</dbReference>
<proteinExistence type="inferred from homology"/>
<dbReference type="Pfam" id="PF01722">
    <property type="entry name" value="BolA"/>
    <property type="match status" value="1"/>
</dbReference>
<feature type="region of interest" description="Disordered" evidence="3">
    <location>
        <begin position="86"/>
        <end position="114"/>
    </location>
</feature>
<evidence type="ECO:0000256" key="2">
    <source>
        <dbReference type="RuleBase" id="RU003860"/>
    </source>
</evidence>
<dbReference type="InterPro" id="IPR050961">
    <property type="entry name" value="BolA/IbaG_stress_morph_reg"/>
</dbReference>
<feature type="compositionally biased region" description="Basic and acidic residues" evidence="3">
    <location>
        <begin position="96"/>
        <end position="114"/>
    </location>
</feature>
<gene>
    <name evidence="4" type="ORF">ISO4_01889</name>
</gene>
<dbReference type="InterPro" id="IPR036065">
    <property type="entry name" value="BolA-like_sf"/>
</dbReference>
<dbReference type="SUPFAM" id="SSF82657">
    <property type="entry name" value="BolA-like"/>
    <property type="match status" value="1"/>
</dbReference>
<dbReference type="PANTHER" id="PTHR46229">
    <property type="entry name" value="BOLA TRANSCRIPTION REGULATOR"/>
    <property type="match status" value="1"/>
</dbReference>
<keyword evidence="5" id="KW-1185">Reference proteome</keyword>
<evidence type="ECO:0000256" key="1">
    <source>
        <dbReference type="ARBA" id="ARBA00005578"/>
    </source>
</evidence>
<dbReference type="Gene3D" id="3.30.300.90">
    <property type="entry name" value="BolA-like"/>
    <property type="match status" value="1"/>
</dbReference>
<dbReference type="Proteomes" id="UP000644441">
    <property type="component" value="Unassembled WGS sequence"/>
</dbReference>
<name>A0ABS0AI60_9GAMM</name>
<comment type="caution">
    <text evidence="4">The sequence shown here is derived from an EMBL/GenBank/DDBJ whole genome shotgun (WGS) entry which is preliminary data.</text>
</comment>